<feature type="region of interest" description="Disordered" evidence="1">
    <location>
        <begin position="164"/>
        <end position="187"/>
    </location>
</feature>
<comment type="caution">
    <text evidence="2">The sequence shown here is derived from an EMBL/GenBank/DDBJ whole genome shotgun (WGS) entry which is preliminary data.</text>
</comment>
<keyword evidence="3" id="KW-1185">Reference proteome</keyword>
<proteinExistence type="predicted"/>
<sequence>MEVLRGESRKGEANSDSLGLSVQVVTSEYNVELKSTFCASSDITSHERRSRSGDPGQKVVVCMPCALPLKMSRQSGKESERDFESRVKTLCTAAEKHKHSHLLALYIYDNCDVEDHKIKGNQRLPHSQAAHTHEILTAIATEAMRSITSGSRVKGWLRRRCTAAPTSSPVTTHTTRTLATEPNTSVG</sequence>
<dbReference type="AlphaFoldDB" id="A0A5B7GSS7"/>
<feature type="compositionally biased region" description="Low complexity" evidence="1">
    <location>
        <begin position="164"/>
        <end position="177"/>
    </location>
</feature>
<feature type="compositionally biased region" description="Polar residues" evidence="1">
    <location>
        <begin position="178"/>
        <end position="187"/>
    </location>
</feature>
<evidence type="ECO:0000313" key="2">
    <source>
        <dbReference type="EMBL" id="MPC60435.1"/>
    </source>
</evidence>
<dbReference type="EMBL" id="VSRR010017515">
    <property type="protein sequence ID" value="MPC60435.1"/>
    <property type="molecule type" value="Genomic_DNA"/>
</dbReference>
<evidence type="ECO:0000313" key="3">
    <source>
        <dbReference type="Proteomes" id="UP000324222"/>
    </source>
</evidence>
<gene>
    <name evidence="2" type="ORF">E2C01_054480</name>
</gene>
<organism evidence="2 3">
    <name type="scientific">Portunus trituberculatus</name>
    <name type="common">Swimming crab</name>
    <name type="synonym">Neptunus trituberculatus</name>
    <dbReference type="NCBI Taxonomy" id="210409"/>
    <lineage>
        <taxon>Eukaryota</taxon>
        <taxon>Metazoa</taxon>
        <taxon>Ecdysozoa</taxon>
        <taxon>Arthropoda</taxon>
        <taxon>Crustacea</taxon>
        <taxon>Multicrustacea</taxon>
        <taxon>Malacostraca</taxon>
        <taxon>Eumalacostraca</taxon>
        <taxon>Eucarida</taxon>
        <taxon>Decapoda</taxon>
        <taxon>Pleocyemata</taxon>
        <taxon>Brachyura</taxon>
        <taxon>Eubrachyura</taxon>
        <taxon>Portunoidea</taxon>
        <taxon>Portunidae</taxon>
        <taxon>Portuninae</taxon>
        <taxon>Portunus</taxon>
    </lineage>
</organism>
<protein>
    <submittedName>
        <fullName evidence="2">Uncharacterized protein</fullName>
    </submittedName>
</protein>
<dbReference type="Proteomes" id="UP000324222">
    <property type="component" value="Unassembled WGS sequence"/>
</dbReference>
<reference evidence="2" key="1">
    <citation type="submission" date="2019-05" db="EMBL/GenBank/DDBJ databases">
        <title>Another draft genome of Portunus trituberculatus and its Hox gene families provides insights of decapod evolution.</title>
        <authorList>
            <person name="Jeong J.-H."/>
            <person name="Song I."/>
            <person name="Kim S."/>
            <person name="Choi T."/>
            <person name="Kim D."/>
            <person name="Ryu S."/>
            <person name="Kim W."/>
        </authorList>
    </citation>
    <scope>NUCLEOTIDE SEQUENCE [LARGE SCALE GENOMIC DNA]</scope>
    <source>
        <tissue evidence="2">Muscle</tissue>
    </source>
</reference>
<accession>A0A5B7GSS7</accession>
<name>A0A5B7GSS7_PORTR</name>
<evidence type="ECO:0000256" key="1">
    <source>
        <dbReference type="SAM" id="MobiDB-lite"/>
    </source>
</evidence>